<evidence type="ECO:0000256" key="5">
    <source>
        <dbReference type="ARBA" id="ARBA00023136"/>
    </source>
</evidence>
<feature type="transmembrane region" description="Helical" evidence="6">
    <location>
        <begin position="33"/>
        <end position="50"/>
    </location>
</feature>
<dbReference type="InterPro" id="IPR052159">
    <property type="entry name" value="Competence_DNA_uptake"/>
</dbReference>
<organism evidence="8 9">
    <name type="scientific">Bacillus safensis</name>
    <dbReference type="NCBI Taxonomy" id="561879"/>
    <lineage>
        <taxon>Bacteria</taxon>
        <taxon>Bacillati</taxon>
        <taxon>Bacillota</taxon>
        <taxon>Bacilli</taxon>
        <taxon>Bacillales</taxon>
        <taxon>Bacillaceae</taxon>
        <taxon>Bacillus</taxon>
    </lineage>
</organism>
<feature type="transmembrane region" description="Helical" evidence="6">
    <location>
        <begin position="272"/>
        <end position="303"/>
    </location>
</feature>
<dbReference type="Proteomes" id="UP000325032">
    <property type="component" value="Chromosome"/>
</dbReference>
<dbReference type="NCBIfam" id="TIGR00360">
    <property type="entry name" value="ComEC_N-term"/>
    <property type="match status" value="1"/>
</dbReference>
<feature type="transmembrane region" description="Helical" evidence="6">
    <location>
        <begin position="57"/>
        <end position="74"/>
    </location>
</feature>
<reference evidence="8 9" key="1">
    <citation type="journal article" date="2018" name="Plant Biotechnol. Rep.">
        <title>Diversity and antifungal activity of endophytic bacteria associated with Panax ginseng seedlings.</title>
        <authorList>
            <person name="Park J.M."/>
            <person name="Hong C.E."/>
            <person name="Jo S.H."/>
        </authorList>
    </citation>
    <scope>NUCLEOTIDE SEQUENCE [LARGE SCALE GENOMIC DNA]</scope>
    <source>
        <strain evidence="8 9">PgKB20</strain>
    </source>
</reference>
<keyword evidence="5 6" id="KW-0472">Membrane</keyword>
<feature type="transmembrane region" description="Helical" evidence="6">
    <location>
        <begin position="398"/>
        <end position="424"/>
    </location>
</feature>
<accession>A0A5C0WJI1</accession>
<dbReference type="Pfam" id="PF00753">
    <property type="entry name" value="Lactamase_B"/>
    <property type="match status" value="1"/>
</dbReference>
<feature type="transmembrane region" description="Helical" evidence="6">
    <location>
        <begin position="460"/>
        <end position="478"/>
    </location>
</feature>
<dbReference type="AlphaFoldDB" id="A0A5C0WJI1"/>
<dbReference type="InterPro" id="IPR004797">
    <property type="entry name" value="Competence_ComEC/Rec2"/>
</dbReference>
<dbReference type="Pfam" id="PF13567">
    <property type="entry name" value="DUF4131"/>
    <property type="match status" value="1"/>
</dbReference>
<dbReference type="SUPFAM" id="SSF56281">
    <property type="entry name" value="Metallo-hydrolase/oxidoreductase"/>
    <property type="match status" value="1"/>
</dbReference>
<evidence type="ECO:0000256" key="3">
    <source>
        <dbReference type="ARBA" id="ARBA00022692"/>
    </source>
</evidence>
<feature type="transmembrane region" description="Helical" evidence="6">
    <location>
        <begin position="323"/>
        <end position="351"/>
    </location>
</feature>
<dbReference type="InterPro" id="IPR035681">
    <property type="entry name" value="ComA-like_MBL"/>
</dbReference>
<evidence type="ECO:0000256" key="2">
    <source>
        <dbReference type="ARBA" id="ARBA00022475"/>
    </source>
</evidence>
<keyword evidence="2" id="KW-1003">Cell membrane</keyword>
<evidence type="ECO:0000259" key="7">
    <source>
        <dbReference type="SMART" id="SM00849"/>
    </source>
</evidence>
<feature type="domain" description="Metallo-beta-lactamase" evidence="7">
    <location>
        <begin position="520"/>
        <end position="731"/>
    </location>
</feature>
<protein>
    <submittedName>
        <fullName evidence="8">ComE operon protein 3</fullName>
    </submittedName>
</protein>
<feature type="transmembrane region" description="Helical" evidence="6">
    <location>
        <begin position="7"/>
        <end position="27"/>
    </location>
</feature>
<keyword evidence="4 6" id="KW-1133">Transmembrane helix</keyword>
<dbReference type="InterPro" id="IPR025405">
    <property type="entry name" value="DUF4131"/>
</dbReference>
<dbReference type="Pfam" id="PF03772">
    <property type="entry name" value="Competence"/>
    <property type="match status" value="1"/>
</dbReference>
<evidence type="ECO:0000313" key="8">
    <source>
        <dbReference type="EMBL" id="QEK64722.1"/>
    </source>
</evidence>
<comment type="subcellular location">
    <subcellularLocation>
        <location evidence="1">Cell membrane</location>
        <topology evidence="1">Multi-pass membrane protein</topology>
    </subcellularLocation>
</comment>
<dbReference type="SMART" id="SM00849">
    <property type="entry name" value="Lactamase_B"/>
    <property type="match status" value="1"/>
</dbReference>
<dbReference type="InterPro" id="IPR001279">
    <property type="entry name" value="Metallo-B-lactamas"/>
</dbReference>
<evidence type="ECO:0000313" key="9">
    <source>
        <dbReference type="Proteomes" id="UP000325032"/>
    </source>
</evidence>
<dbReference type="InterPro" id="IPR036866">
    <property type="entry name" value="RibonucZ/Hydroxyglut_hydro"/>
</dbReference>
<evidence type="ECO:0000256" key="4">
    <source>
        <dbReference type="ARBA" id="ARBA00022989"/>
    </source>
</evidence>
<name>A0A5C0WJI1_BACIA</name>
<dbReference type="Gene3D" id="3.60.15.10">
    <property type="entry name" value="Ribonuclease Z/Hydroxyacylglutathione hydrolase-like"/>
    <property type="match status" value="1"/>
</dbReference>
<proteinExistence type="predicted"/>
<dbReference type="GO" id="GO:0005886">
    <property type="term" value="C:plasma membrane"/>
    <property type="evidence" value="ECO:0007669"/>
    <property type="project" value="UniProtKB-SubCell"/>
</dbReference>
<evidence type="ECO:0000256" key="1">
    <source>
        <dbReference type="ARBA" id="ARBA00004651"/>
    </source>
</evidence>
<gene>
    <name evidence="8" type="primary">comEC</name>
    <name evidence="8" type="ORF">FX981_02991</name>
</gene>
<dbReference type="EMBL" id="CP043404">
    <property type="protein sequence ID" value="QEK64722.1"/>
    <property type="molecule type" value="Genomic_DNA"/>
</dbReference>
<dbReference type="InterPro" id="IPR004477">
    <property type="entry name" value="ComEC_N"/>
</dbReference>
<evidence type="ECO:0000256" key="6">
    <source>
        <dbReference type="SAM" id="Phobius"/>
    </source>
</evidence>
<dbReference type="GO" id="GO:0030420">
    <property type="term" value="P:establishment of competence for transformation"/>
    <property type="evidence" value="ECO:0007669"/>
    <property type="project" value="InterPro"/>
</dbReference>
<feature type="transmembrane region" description="Helical" evidence="6">
    <location>
        <begin position="238"/>
        <end position="260"/>
    </location>
</feature>
<feature type="transmembrane region" description="Helical" evidence="6">
    <location>
        <begin position="363"/>
        <end position="386"/>
    </location>
</feature>
<keyword evidence="3 6" id="KW-0812">Transmembrane</keyword>
<dbReference type="PANTHER" id="PTHR30619">
    <property type="entry name" value="DNA INTERNALIZATION/COMPETENCE PROTEIN COMEC/REC2"/>
    <property type="match status" value="1"/>
</dbReference>
<keyword evidence="9" id="KW-1185">Reference proteome</keyword>
<feature type="transmembrane region" description="Helical" evidence="6">
    <location>
        <begin position="487"/>
        <end position="504"/>
    </location>
</feature>
<sequence length="785" mass="88827">MRRRINYLLPMFKYLPFGAISAAVGIALAAYHLHMYFLLFLLIILLLSLLKKMPQLFLMVSLCGAVYILIFMIHESLETDQPVLEKFLSGSVVIESIPKTDGNRFSATVSTEHEQLATFYTIQTEREKEALKEVEPGMSCHMTGDVRPAKHATIPNGFQYDQFLKSKGIDAIFLPQSIKNCTKKDSSSYYLQVIRQKGLKFLEDHVPKHSVGIVQALIFGDRELIDPDTLRDYQMLGIIHLLAISGLHVQTLLACLFWCLLRAGVTRETARILLLCFLPIYACLTGAAPSVLRACLMAGIYLVMTSLPKEMKQPSAVVLSATFLLLLAIHPLYLFDIGFQLSFAVTFFILLSTRILSKAKSSVMQLFLISFIAQLASLPVLLYHFHQFSLLSVPLNMIFVPLYTTVVMPLSLLFFILTTIYLPLGQTLFQLLDSVIQLSHQLSAYMAVFDEFNLIFMKSAWWHILLEVSALIVLLFVMECKTSVKSYALPILFLIGVLSAHYFTPNFFEKGEVTMLDVGQGDSLFIQLPYRKGHLLVDTGGRLSFEEEPWKKRRKVSSIGDQTLIPFLHSKGIAKLDVLILTHADQDHMGEAARLIKRNKVKRLAIPKGFARSPEDAELLKEAADQGIMIDELERGDQLQIGEQIFEVLHPSRDQVTSKNNDSLVLTFTLGGKRFMLTGDLEQEGERDIIEAFPHLRADILKVGHHGSKGSTSEEWLQHLKPSHALISAGERNRYQHPHQEVLKKLKDQQMKVYRTDINGSVTYEFLNEEGTFYTHPPYDILQTQ</sequence>
<dbReference type="PANTHER" id="PTHR30619:SF1">
    <property type="entry name" value="RECOMBINATION PROTEIN 2"/>
    <property type="match status" value="1"/>
</dbReference>
<dbReference type="CDD" id="cd07731">
    <property type="entry name" value="ComA-like_MBL-fold"/>
    <property type="match status" value="1"/>
</dbReference>
<dbReference type="NCBIfam" id="TIGR00361">
    <property type="entry name" value="ComEC_Rec2"/>
    <property type="match status" value="1"/>
</dbReference>